<feature type="modified residue" description="N6-(pyridoxal phosphate)lysine" evidence="2">
    <location>
        <position position="190"/>
    </location>
</feature>
<dbReference type="PANTHER" id="PTHR30244:SF34">
    <property type="entry name" value="DTDP-4-AMINO-4,6-DIDEOXYGALACTOSE TRANSAMINASE"/>
    <property type="match status" value="1"/>
</dbReference>
<organism evidence="4 5">
    <name type="scientific">Sporolituus thermophilus DSM 23256</name>
    <dbReference type="NCBI Taxonomy" id="1123285"/>
    <lineage>
        <taxon>Bacteria</taxon>
        <taxon>Bacillati</taxon>
        <taxon>Bacillota</taxon>
        <taxon>Negativicutes</taxon>
        <taxon>Selenomonadales</taxon>
        <taxon>Sporomusaceae</taxon>
        <taxon>Sporolituus</taxon>
    </lineage>
</organism>
<feature type="active site" description="Proton acceptor" evidence="1">
    <location>
        <position position="190"/>
    </location>
</feature>
<reference evidence="5" key="1">
    <citation type="submission" date="2016-10" db="EMBL/GenBank/DDBJ databases">
        <authorList>
            <person name="Varghese N."/>
            <person name="Submissions S."/>
        </authorList>
    </citation>
    <scope>NUCLEOTIDE SEQUENCE [LARGE SCALE GENOMIC DNA]</scope>
    <source>
        <strain evidence="5">DSM 23256</strain>
    </source>
</reference>
<dbReference type="GO" id="GO:0030170">
    <property type="term" value="F:pyridoxal phosphate binding"/>
    <property type="evidence" value="ECO:0007669"/>
    <property type="project" value="TreeGrafter"/>
</dbReference>
<dbReference type="InterPro" id="IPR020026">
    <property type="entry name" value="PseC"/>
</dbReference>
<dbReference type="RefSeq" id="WP_093691892.1">
    <property type="nucleotide sequence ID" value="NZ_FNBU01000030.1"/>
</dbReference>
<dbReference type="STRING" id="1123285.SAMN05660235_02796"/>
<dbReference type="Pfam" id="PF01041">
    <property type="entry name" value="DegT_DnrJ_EryC1"/>
    <property type="match status" value="1"/>
</dbReference>
<evidence type="ECO:0000256" key="2">
    <source>
        <dbReference type="PIRSR" id="PIRSR000390-2"/>
    </source>
</evidence>
<sequence length="387" mass="43098">MKTIPYARQTVDEIDVQAVADILRSDFLTQGPIIERFEKAVAAYCGVKYAVAVNSATSALHIACLAAGLGPGDVLCTSPNTFVASANCARYCGADVDFVDIDERTYNMSAERLADKLCKAAKKGKLPKVIIPVHFAGQSCRMDEIGTMAKQYGITVIEDASHAIGGRYKGRPIGCCAYSDMVVFSFHPVKIITTGEGGMVLTNREDLYKKLLLYRSHGIIRDPAQMENEPHGSWYYEQTALGYNYRMTDIQAALGLSQLAKLDRFVACRIEIARKYDTELADLPLILPWQDPDGQSAWHLYVVRVDVGKTEKTRREVFDSLRASGIGVNVHYIPVHTQPYYQRLGFKPGDFPIAEQYYQEAVSLPMYYSLTAEEQAYVIDSLKQVLK</sequence>
<dbReference type="NCBIfam" id="TIGR03588">
    <property type="entry name" value="PseC"/>
    <property type="match status" value="1"/>
</dbReference>
<evidence type="ECO:0000256" key="1">
    <source>
        <dbReference type="PIRSR" id="PIRSR000390-1"/>
    </source>
</evidence>
<dbReference type="GO" id="GO:0008483">
    <property type="term" value="F:transaminase activity"/>
    <property type="evidence" value="ECO:0007669"/>
    <property type="project" value="TreeGrafter"/>
</dbReference>
<evidence type="ECO:0000313" key="5">
    <source>
        <dbReference type="Proteomes" id="UP000243333"/>
    </source>
</evidence>
<keyword evidence="2 3" id="KW-0663">Pyridoxal phosphate</keyword>
<name>A0A1G7P0C4_9FIRM</name>
<dbReference type="PIRSF" id="PIRSF000390">
    <property type="entry name" value="PLP_StrS"/>
    <property type="match status" value="1"/>
</dbReference>
<dbReference type="AlphaFoldDB" id="A0A1G7P0C4"/>
<dbReference type="OrthoDB" id="9810913at2"/>
<proteinExistence type="inferred from homology"/>
<dbReference type="PANTHER" id="PTHR30244">
    <property type="entry name" value="TRANSAMINASE"/>
    <property type="match status" value="1"/>
</dbReference>
<comment type="similarity">
    <text evidence="3">Belongs to the DegT/DnrJ/EryC1 family.</text>
</comment>
<dbReference type="InterPro" id="IPR015422">
    <property type="entry name" value="PyrdxlP-dep_Trfase_small"/>
</dbReference>
<dbReference type="EMBL" id="FNBU01000030">
    <property type="protein sequence ID" value="SDF79756.1"/>
    <property type="molecule type" value="Genomic_DNA"/>
</dbReference>
<keyword evidence="5" id="KW-1185">Reference proteome</keyword>
<evidence type="ECO:0000256" key="3">
    <source>
        <dbReference type="RuleBase" id="RU004508"/>
    </source>
</evidence>
<dbReference type="Gene3D" id="3.90.1150.10">
    <property type="entry name" value="Aspartate Aminotransferase, domain 1"/>
    <property type="match status" value="1"/>
</dbReference>
<dbReference type="InterPro" id="IPR015421">
    <property type="entry name" value="PyrdxlP-dep_Trfase_major"/>
</dbReference>
<dbReference type="SUPFAM" id="SSF53383">
    <property type="entry name" value="PLP-dependent transferases"/>
    <property type="match status" value="1"/>
</dbReference>
<gene>
    <name evidence="4" type="ORF">SAMN05660235_02796</name>
</gene>
<dbReference type="Proteomes" id="UP000243333">
    <property type="component" value="Unassembled WGS sequence"/>
</dbReference>
<dbReference type="CDD" id="cd00616">
    <property type="entry name" value="AHBA_syn"/>
    <property type="match status" value="1"/>
</dbReference>
<accession>A0A1G7P0C4</accession>
<protein>
    <submittedName>
        <fullName evidence="4">UDP-4-amino-4,6-dideoxy-N-acetyl-beta-L-altrosamine transaminase</fullName>
    </submittedName>
</protein>
<dbReference type="InterPro" id="IPR015424">
    <property type="entry name" value="PyrdxlP-dep_Trfase"/>
</dbReference>
<dbReference type="Gene3D" id="3.40.640.10">
    <property type="entry name" value="Type I PLP-dependent aspartate aminotransferase-like (Major domain)"/>
    <property type="match status" value="1"/>
</dbReference>
<dbReference type="InterPro" id="IPR000653">
    <property type="entry name" value="DegT/StrS_aminotransferase"/>
</dbReference>
<evidence type="ECO:0000313" key="4">
    <source>
        <dbReference type="EMBL" id="SDF79756.1"/>
    </source>
</evidence>
<dbReference type="GO" id="GO:0000271">
    <property type="term" value="P:polysaccharide biosynthetic process"/>
    <property type="evidence" value="ECO:0007669"/>
    <property type="project" value="TreeGrafter"/>
</dbReference>